<dbReference type="PROSITE" id="PS00051">
    <property type="entry name" value="RIBOSOMAL_L39E"/>
    <property type="match status" value="1"/>
</dbReference>
<dbReference type="GO" id="GO:0022625">
    <property type="term" value="C:cytosolic large ribosomal subunit"/>
    <property type="evidence" value="ECO:0007669"/>
    <property type="project" value="TreeGrafter"/>
</dbReference>
<dbReference type="GO" id="GO:0003735">
    <property type="term" value="F:structural constituent of ribosome"/>
    <property type="evidence" value="ECO:0007669"/>
    <property type="project" value="InterPro"/>
</dbReference>
<name>A0A8S1QVC9_9CILI</name>
<dbReference type="EMBL" id="CAJJDN010000117">
    <property type="protein sequence ID" value="CAD8118420.1"/>
    <property type="molecule type" value="Genomic_DNA"/>
</dbReference>
<organism evidence="4 5">
    <name type="scientific">Paramecium sonneborni</name>
    <dbReference type="NCBI Taxonomy" id="65129"/>
    <lineage>
        <taxon>Eukaryota</taxon>
        <taxon>Sar</taxon>
        <taxon>Alveolata</taxon>
        <taxon>Ciliophora</taxon>
        <taxon>Intramacronucleata</taxon>
        <taxon>Oligohymenophorea</taxon>
        <taxon>Peniculida</taxon>
        <taxon>Parameciidae</taxon>
        <taxon>Paramecium</taxon>
    </lineage>
</organism>
<evidence type="ECO:0000256" key="3">
    <source>
        <dbReference type="ARBA" id="ARBA00023274"/>
    </source>
</evidence>
<keyword evidence="2" id="KW-0689">Ribosomal protein</keyword>
<dbReference type="Pfam" id="PF00832">
    <property type="entry name" value="Ribosomal_L39"/>
    <property type="match status" value="1"/>
</dbReference>
<gene>
    <name evidence="4" type="ORF">PSON_ATCC_30995.1.T1170086</name>
</gene>
<evidence type="ECO:0008006" key="6">
    <source>
        <dbReference type="Google" id="ProtNLM"/>
    </source>
</evidence>
<keyword evidence="5" id="KW-1185">Reference proteome</keyword>
<dbReference type="AlphaFoldDB" id="A0A8S1QVC9"/>
<dbReference type="Proteomes" id="UP000692954">
    <property type="component" value="Unassembled WGS sequence"/>
</dbReference>
<comment type="caution">
    <text evidence="4">The sequence shown here is derived from an EMBL/GenBank/DDBJ whole genome shotgun (WGS) entry which is preliminary data.</text>
</comment>
<dbReference type="PANTHER" id="PTHR19970">
    <property type="entry name" value="RIBOSOMAL PROTEIN L39E"/>
    <property type="match status" value="1"/>
</dbReference>
<dbReference type="InterPro" id="IPR020083">
    <property type="entry name" value="Ribosomal_eL39_CS"/>
</dbReference>
<accession>A0A8S1QVC9</accession>
<evidence type="ECO:0000256" key="2">
    <source>
        <dbReference type="ARBA" id="ARBA00022980"/>
    </source>
</evidence>
<dbReference type="InterPro" id="IPR000077">
    <property type="entry name" value="Ribosomal_eL39"/>
</dbReference>
<protein>
    <recommendedName>
        <fullName evidence="6">60S ribosomal protein L39</fullName>
    </recommendedName>
</protein>
<dbReference type="GO" id="GO:0006412">
    <property type="term" value="P:translation"/>
    <property type="evidence" value="ECO:0007669"/>
    <property type="project" value="InterPro"/>
</dbReference>
<evidence type="ECO:0000313" key="4">
    <source>
        <dbReference type="EMBL" id="CAD8118420.1"/>
    </source>
</evidence>
<evidence type="ECO:0000313" key="5">
    <source>
        <dbReference type="Proteomes" id="UP000692954"/>
    </source>
</evidence>
<sequence>MLNIKIIYKTKIHKLPPSVESYQDIIYSIKKLYPNLNQPYLFAIIPYIEEIEEINCESDFSFLKKIYSQEGLTTVKLLVSEDRNQNNFNIESLNMLNQSISITNRSRVEQNKIQQQSNQRIKIQEQEQCKFDYSKDEDLKQVVTNILDQQLRHYGLIKKKAQIVIQEQLYSNEDLNGQISQHFDLTNINQSLKNVIQRDAQGLLKLFTFNLFFIIYIKQIKKDLKMGAHKSLRMKKRLIKANKQNRPLPNWFRYRTDNTIRYNSKRRHWRRTKLNIN</sequence>
<keyword evidence="3" id="KW-0687">Ribonucleoprotein</keyword>
<proteinExistence type="inferred from homology"/>
<evidence type="ECO:0000256" key="1">
    <source>
        <dbReference type="ARBA" id="ARBA00009339"/>
    </source>
</evidence>
<dbReference type="OrthoDB" id="307967at2759"/>
<dbReference type="PANTHER" id="PTHR19970:SF0">
    <property type="entry name" value="LARGE RIBOSOMAL SUBUNIT PROTEIN EL39"/>
    <property type="match status" value="1"/>
</dbReference>
<comment type="similarity">
    <text evidence="1">Belongs to the eukaryotic ribosomal protein eL39 family.</text>
</comment>
<dbReference type="FunFam" id="1.10.1620.10:FF:000001">
    <property type="entry name" value="60S ribosomal protein-like L39"/>
    <property type="match status" value="1"/>
</dbReference>
<reference evidence="4" key="1">
    <citation type="submission" date="2021-01" db="EMBL/GenBank/DDBJ databases">
        <authorList>
            <consortium name="Genoscope - CEA"/>
            <person name="William W."/>
        </authorList>
    </citation>
    <scope>NUCLEOTIDE SEQUENCE</scope>
</reference>
<dbReference type="HAMAP" id="MF_00629">
    <property type="entry name" value="Ribosomal_eL39"/>
    <property type="match status" value="1"/>
</dbReference>